<reference evidence="2" key="1">
    <citation type="journal article" date="2019" name="Int. J. Syst. Evol. Microbiol.">
        <title>The Global Catalogue of Microorganisms (GCM) 10K type strain sequencing project: providing services to taxonomists for standard genome sequencing and annotation.</title>
        <authorList>
            <consortium name="The Broad Institute Genomics Platform"/>
            <consortium name="The Broad Institute Genome Sequencing Center for Infectious Disease"/>
            <person name="Wu L."/>
            <person name="Ma J."/>
        </authorList>
    </citation>
    <scope>NUCLEOTIDE SEQUENCE [LARGE SCALE GENOMIC DNA]</scope>
    <source>
        <strain evidence="2">CCM 8980</strain>
    </source>
</reference>
<dbReference type="InterPro" id="IPR008524">
    <property type="entry name" value="DUF806"/>
</dbReference>
<evidence type="ECO:0000313" key="2">
    <source>
        <dbReference type="Proteomes" id="UP001597196"/>
    </source>
</evidence>
<accession>A0ABW4CGP0</accession>
<dbReference type="EMBL" id="JBHTOC010000007">
    <property type="protein sequence ID" value="MFD1429718.1"/>
    <property type="molecule type" value="Genomic_DNA"/>
</dbReference>
<proteinExistence type="predicted"/>
<name>A0ABW4CGP0_9LACO</name>
<organism evidence="1 2">
    <name type="scientific">Lacticaseibacillus mingshuiensis</name>
    <dbReference type="NCBI Taxonomy" id="2799574"/>
    <lineage>
        <taxon>Bacteria</taxon>
        <taxon>Bacillati</taxon>
        <taxon>Bacillota</taxon>
        <taxon>Bacilli</taxon>
        <taxon>Lactobacillales</taxon>
        <taxon>Lactobacillaceae</taxon>
        <taxon>Lacticaseibacillus</taxon>
    </lineage>
</organism>
<comment type="caution">
    <text evidence="1">The sequence shown here is derived from an EMBL/GenBank/DDBJ whole genome shotgun (WGS) entry which is preliminary data.</text>
</comment>
<evidence type="ECO:0000313" key="1">
    <source>
        <dbReference type="EMBL" id="MFD1429718.1"/>
    </source>
</evidence>
<gene>
    <name evidence="1" type="ORF">ACFQ4P_05585</name>
</gene>
<dbReference type="RefSeq" id="WP_203637004.1">
    <property type="nucleotide sequence ID" value="NZ_BOLS01000006.1"/>
</dbReference>
<dbReference type="Proteomes" id="UP001597196">
    <property type="component" value="Unassembled WGS sequence"/>
</dbReference>
<sequence length="126" mass="13978">MSAVDDAVALISAASLVGIDEVYGNNLPQEAIDSLDKTVVLVTDAANNPSGYGNGDFWRLYQEVEVQVWYSQEFDGDPETLEVALMKAFVHAGWQVVAVRQRTLDQDTQQLMNTFYFSREKNIGGN</sequence>
<dbReference type="Pfam" id="PF05657">
    <property type="entry name" value="DUF806"/>
    <property type="match status" value="1"/>
</dbReference>
<keyword evidence="2" id="KW-1185">Reference proteome</keyword>
<protein>
    <submittedName>
        <fullName evidence="1">DUF806 family protein</fullName>
    </submittedName>
</protein>